<evidence type="ECO:0000313" key="4">
    <source>
        <dbReference type="Proteomes" id="UP001642260"/>
    </source>
</evidence>
<dbReference type="PANTHER" id="PTHR11017:SF225">
    <property type="entry name" value="ADP-RIBOSYL CYCLASE_CYCLIC ADP-RIBOSE HYDROLASE-RELATED"/>
    <property type="match status" value="1"/>
</dbReference>
<dbReference type="EMBL" id="CAKOAT010560709">
    <property type="protein sequence ID" value="CAH8382644.1"/>
    <property type="molecule type" value="Genomic_DNA"/>
</dbReference>
<feature type="non-terminal residue" evidence="3">
    <location>
        <position position="138"/>
    </location>
</feature>
<reference evidence="3 4" key="1">
    <citation type="submission" date="2022-03" db="EMBL/GenBank/DDBJ databases">
        <authorList>
            <person name="Macdonald S."/>
            <person name="Ahmed S."/>
            <person name="Newling K."/>
        </authorList>
    </citation>
    <scope>NUCLEOTIDE SEQUENCE [LARGE SCALE GENOMIC DNA]</scope>
</reference>
<proteinExistence type="predicted"/>
<sequence>MHKLLQQVARHAVQRQKPWKRQILTDAHEICDVLETNYGGRRVTGISLDISTIPNGMYISAGGFKKMCDLRFLSIYETRRDTNIRVHLPEDMNFPPLLRLLHWDLYPEKCLPHTLRPEHLVELNLGKSKLEKLWQGTQ</sequence>
<dbReference type="InterPro" id="IPR011713">
    <property type="entry name" value="Leu-rich_rpt_3"/>
</dbReference>
<keyword evidence="2" id="KW-0677">Repeat</keyword>
<accession>A0ABC8LGE0</accession>
<dbReference type="AlphaFoldDB" id="A0ABC8LGE0"/>
<evidence type="ECO:0008006" key="5">
    <source>
        <dbReference type="Google" id="ProtNLM"/>
    </source>
</evidence>
<evidence type="ECO:0000256" key="1">
    <source>
        <dbReference type="ARBA" id="ARBA00022614"/>
    </source>
</evidence>
<organism evidence="3 4">
    <name type="scientific">Eruca vesicaria subsp. sativa</name>
    <name type="common">Garden rocket</name>
    <name type="synonym">Eruca sativa</name>
    <dbReference type="NCBI Taxonomy" id="29727"/>
    <lineage>
        <taxon>Eukaryota</taxon>
        <taxon>Viridiplantae</taxon>
        <taxon>Streptophyta</taxon>
        <taxon>Embryophyta</taxon>
        <taxon>Tracheophyta</taxon>
        <taxon>Spermatophyta</taxon>
        <taxon>Magnoliopsida</taxon>
        <taxon>eudicotyledons</taxon>
        <taxon>Gunneridae</taxon>
        <taxon>Pentapetalae</taxon>
        <taxon>rosids</taxon>
        <taxon>malvids</taxon>
        <taxon>Brassicales</taxon>
        <taxon>Brassicaceae</taxon>
        <taxon>Brassiceae</taxon>
        <taxon>Eruca</taxon>
    </lineage>
</organism>
<keyword evidence="4" id="KW-1185">Reference proteome</keyword>
<evidence type="ECO:0000313" key="3">
    <source>
        <dbReference type="EMBL" id="CAH8382644.1"/>
    </source>
</evidence>
<gene>
    <name evidence="3" type="ORF">ERUC_LOCUS35127</name>
</gene>
<comment type="caution">
    <text evidence="3">The sequence shown here is derived from an EMBL/GenBank/DDBJ whole genome shotgun (WGS) entry which is preliminary data.</text>
</comment>
<name>A0ABC8LGE0_ERUVS</name>
<dbReference type="PANTHER" id="PTHR11017">
    <property type="entry name" value="LEUCINE-RICH REPEAT-CONTAINING PROTEIN"/>
    <property type="match status" value="1"/>
</dbReference>
<evidence type="ECO:0000256" key="2">
    <source>
        <dbReference type="ARBA" id="ARBA00022737"/>
    </source>
</evidence>
<dbReference type="Pfam" id="PF07725">
    <property type="entry name" value="LRR_3"/>
    <property type="match status" value="1"/>
</dbReference>
<dbReference type="Proteomes" id="UP001642260">
    <property type="component" value="Unassembled WGS sequence"/>
</dbReference>
<dbReference type="InterPro" id="IPR044974">
    <property type="entry name" value="Disease_R_plants"/>
</dbReference>
<keyword evidence="1" id="KW-0433">Leucine-rich repeat</keyword>
<protein>
    <recommendedName>
        <fullName evidence="5">Disease resistance protein</fullName>
    </recommendedName>
</protein>